<name>A0AAE0WB36_9BIVA</name>
<reference evidence="2" key="3">
    <citation type="submission" date="2023-05" db="EMBL/GenBank/DDBJ databases">
        <authorList>
            <person name="Smith C.H."/>
        </authorList>
    </citation>
    <scope>NUCLEOTIDE SEQUENCE</scope>
    <source>
        <strain evidence="2">CHS0354</strain>
        <tissue evidence="2">Mantle</tissue>
    </source>
</reference>
<evidence type="ECO:0000313" key="3">
    <source>
        <dbReference type="Proteomes" id="UP001195483"/>
    </source>
</evidence>
<dbReference type="Proteomes" id="UP001195483">
    <property type="component" value="Unassembled WGS sequence"/>
</dbReference>
<feature type="region of interest" description="Disordered" evidence="1">
    <location>
        <begin position="1"/>
        <end position="58"/>
    </location>
</feature>
<accession>A0AAE0WB36</accession>
<organism evidence="2 3">
    <name type="scientific">Potamilus streckersoni</name>
    <dbReference type="NCBI Taxonomy" id="2493646"/>
    <lineage>
        <taxon>Eukaryota</taxon>
        <taxon>Metazoa</taxon>
        <taxon>Spiralia</taxon>
        <taxon>Lophotrochozoa</taxon>
        <taxon>Mollusca</taxon>
        <taxon>Bivalvia</taxon>
        <taxon>Autobranchia</taxon>
        <taxon>Heteroconchia</taxon>
        <taxon>Palaeoheterodonta</taxon>
        <taxon>Unionida</taxon>
        <taxon>Unionoidea</taxon>
        <taxon>Unionidae</taxon>
        <taxon>Ambleminae</taxon>
        <taxon>Lampsilini</taxon>
        <taxon>Potamilus</taxon>
    </lineage>
</organism>
<dbReference type="AlphaFoldDB" id="A0AAE0WB36"/>
<feature type="compositionally biased region" description="Basic and acidic residues" evidence="1">
    <location>
        <begin position="26"/>
        <end position="42"/>
    </location>
</feature>
<gene>
    <name evidence="2" type="ORF">CHS0354_031057</name>
</gene>
<comment type="caution">
    <text evidence="2">The sequence shown here is derived from an EMBL/GenBank/DDBJ whole genome shotgun (WGS) entry which is preliminary data.</text>
</comment>
<protein>
    <submittedName>
        <fullName evidence="2">Uncharacterized protein</fullName>
    </submittedName>
</protein>
<reference evidence="2" key="2">
    <citation type="journal article" date="2021" name="Genome Biol. Evol.">
        <title>Developing a high-quality reference genome for a parasitic bivalve with doubly uniparental inheritance (Bivalvia: Unionida).</title>
        <authorList>
            <person name="Smith C.H."/>
        </authorList>
    </citation>
    <scope>NUCLEOTIDE SEQUENCE</scope>
    <source>
        <strain evidence="2">CHS0354</strain>
        <tissue evidence="2">Mantle</tissue>
    </source>
</reference>
<evidence type="ECO:0000256" key="1">
    <source>
        <dbReference type="SAM" id="MobiDB-lite"/>
    </source>
</evidence>
<reference evidence="2" key="1">
    <citation type="journal article" date="2021" name="Genome Biol. Evol.">
        <title>A High-Quality Reference Genome for a Parasitic Bivalve with Doubly Uniparental Inheritance (Bivalvia: Unionida).</title>
        <authorList>
            <person name="Smith C.H."/>
        </authorList>
    </citation>
    <scope>NUCLEOTIDE SEQUENCE</scope>
    <source>
        <strain evidence="2">CHS0354</strain>
    </source>
</reference>
<keyword evidence="3" id="KW-1185">Reference proteome</keyword>
<proteinExistence type="predicted"/>
<dbReference type="EMBL" id="JAEAOA010001852">
    <property type="protein sequence ID" value="KAK3608071.1"/>
    <property type="molecule type" value="Genomic_DNA"/>
</dbReference>
<evidence type="ECO:0000313" key="2">
    <source>
        <dbReference type="EMBL" id="KAK3608071.1"/>
    </source>
</evidence>
<sequence>MKLFRTKQKSRDETSAQQITQGTGAKELEKQSQDERREKNTSENDSQSANDSADEEKREQMLSDRSLIFLYVMFCGRVSFSNLTNVYHQRKKIQESVNAQMAERKKREEEAAKQEAMFYNKFCVRLPIRPELNSIFKPDAAKSTCLLDGTQIEIPMSIFMEQKVLW</sequence>